<dbReference type="InterPro" id="IPR044730">
    <property type="entry name" value="RNase_H-like_dom_plant"/>
</dbReference>
<accession>A0ABQ7D632</accession>
<dbReference type="SUPFAM" id="SSF53098">
    <property type="entry name" value="Ribonuclease H-like"/>
    <property type="match status" value="1"/>
</dbReference>
<dbReference type="PANTHER" id="PTHR47074">
    <property type="entry name" value="BNAC02G40300D PROTEIN"/>
    <property type="match status" value="1"/>
</dbReference>
<name>A0ABQ7D632_BRACR</name>
<proteinExistence type="predicted"/>
<dbReference type="EMBL" id="QGKV02000759">
    <property type="protein sequence ID" value="KAF3567726.1"/>
    <property type="molecule type" value="Genomic_DNA"/>
</dbReference>
<dbReference type="InterPro" id="IPR036397">
    <property type="entry name" value="RNaseH_sf"/>
</dbReference>
<dbReference type="Proteomes" id="UP000266723">
    <property type="component" value="Unassembled WGS sequence"/>
</dbReference>
<feature type="domain" description="RNase H type-1" evidence="1">
    <location>
        <begin position="26"/>
        <end position="151"/>
    </location>
</feature>
<dbReference type="InterPro" id="IPR002156">
    <property type="entry name" value="RNaseH_domain"/>
</dbReference>
<organism evidence="2 3">
    <name type="scientific">Brassica cretica</name>
    <name type="common">Mustard</name>
    <dbReference type="NCBI Taxonomy" id="69181"/>
    <lineage>
        <taxon>Eukaryota</taxon>
        <taxon>Viridiplantae</taxon>
        <taxon>Streptophyta</taxon>
        <taxon>Embryophyta</taxon>
        <taxon>Tracheophyta</taxon>
        <taxon>Spermatophyta</taxon>
        <taxon>Magnoliopsida</taxon>
        <taxon>eudicotyledons</taxon>
        <taxon>Gunneridae</taxon>
        <taxon>Pentapetalae</taxon>
        <taxon>rosids</taxon>
        <taxon>malvids</taxon>
        <taxon>Brassicales</taxon>
        <taxon>Brassicaceae</taxon>
        <taxon>Brassiceae</taxon>
        <taxon>Brassica</taxon>
    </lineage>
</organism>
<dbReference type="InterPro" id="IPR052929">
    <property type="entry name" value="RNase_H-like_EbsB-rel"/>
</dbReference>
<sequence length="160" mass="17768">MPITITKTKPPPPAMVDIHLPTVICNSDASWKAKTKMAELGWIFTDQIATELNCGDLIKKHVSSPSMAEALKIREALTQATTLDITHIWLRSDSQAIVKAISSRRRPAELHGVLSDIDLLINSSSSHFSFCPISFIFRDFTWHADLLANDCMAFYNNSGP</sequence>
<evidence type="ECO:0000313" key="2">
    <source>
        <dbReference type="EMBL" id="KAF3567726.1"/>
    </source>
</evidence>
<dbReference type="Pfam" id="PF13456">
    <property type="entry name" value="RVT_3"/>
    <property type="match status" value="1"/>
</dbReference>
<reference evidence="2 3" key="1">
    <citation type="journal article" date="2020" name="BMC Genomics">
        <title>Intraspecific diversification of the crop wild relative Brassica cretica Lam. using demographic model selection.</title>
        <authorList>
            <person name="Kioukis A."/>
            <person name="Michalopoulou V.A."/>
            <person name="Briers L."/>
            <person name="Pirintsos S."/>
            <person name="Studholme D.J."/>
            <person name="Pavlidis P."/>
            <person name="Sarris P.F."/>
        </authorList>
    </citation>
    <scope>NUCLEOTIDE SEQUENCE [LARGE SCALE GENOMIC DNA]</scope>
    <source>
        <strain evidence="3">cv. PFS-1207/04</strain>
    </source>
</reference>
<gene>
    <name evidence="2" type="ORF">DY000_02016869</name>
</gene>
<comment type="caution">
    <text evidence="2">The sequence shown here is derived from an EMBL/GenBank/DDBJ whole genome shotgun (WGS) entry which is preliminary data.</text>
</comment>
<protein>
    <recommendedName>
        <fullName evidence="1">RNase H type-1 domain-containing protein</fullName>
    </recommendedName>
</protein>
<dbReference type="InterPro" id="IPR012337">
    <property type="entry name" value="RNaseH-like_sf"/>
</dbReference>
<evidence type="ECO:0000259" key="1">
    <source>
        <dbReference type="Pfam" id="PF13456"/>
    </source>
</evidence>
<evidence type="ECO:0000313" key="3">
    <source>
        <dbReference type="Proteomes" id="UP000266723"/>
    </source>
</evidence>
<dbReference type="Gene3D" id="3.30.420.10">
    <property type="entry name" value="Ribonuclease H-like superfamily/Ribonuclease H"/>
    <property type="match status" value="1"/>
</dbReference>
<dbReference type="CDD" id="cd06222">
    <property type="entry name" value="RNase_H_like"/>
    <property type="match status" value="1"/>
</dbReference>
<dbReference type="PANTHER" id="PTHR47074:SF49">
    <property type="entry name" value="POLYNUCLEOTIDYL TRANSFERASE, RIBONUCLEASE H-LIKE SUPERFAMILY PROTEIN"/>
    <property type="match status" value="1"/>
</dbReference>
<keyword evidence="3" id="KW-1185">Reference proteome</keyword>